<dbReference type="RefSeq" id="WP_058852306.1">
    <property type="nucleotide sequence ID" value="NZ_LOCL01000074.1"/>
</dbReference>
<reference evidence="1 2" key="1">
    <citation type="submission" date="2015-12" db="EMBL/GenBank/DDBJ databases">
        <title>Draft genome sequence of Streptomyces silvensis ATCC 53525, a producer of novel hormone antagonists.</title>
        <authorList>
            <person name="Johnston C.W."/>
            <person name="Li Y."/>
            <person name="Magarvey N.A."/>
        </authorList>
    </citation>
    <scope>NUCLEOTIDE SEQUENCE [LARGE SCALE GENOMIC DNA]</scope>
    <source>
        <strain evidence="1 2">ATCC 53525</strain>
    </source>
</reference>
<dbReference type="Proteomes" id="UP000054804">
    <property type="component" value="Unassembled WGS sequence"/>
</dbReference>
<dbReference type="EMBL" id="LOCL01000074">
    <property type="protein sequence ID" value="KUF13513.1"/>
    <property type="molecule type" value="Genomic_DNA"/>
</dbReference>
<dbReference type="OrthoDB" id="3425831at2"/>
<proteinExistence type="predicted"/>
<protein>
    <submittedName>
        <fullName evidence="1">Uncharacterized protein</fullName>
    </submittedName>
</protein>
<accession>A0A0W7WSF8</accession>
<evidence type="ECO:0000313" key="2">
    <source>
        <dbReference type="Proteomes" id="UP000054804"/>
    </source>
</evidence>
<sequence length="173" mass="19273">MSVAVCSLKWEAARSGRQKIVYDSDGYHLVRFPYVLGDEQYDPWHMHDPGRGGTTAPSKFPDARSGLIWPSHDGWGTLSALVFWEPDSRPTEYRSRFVRDPLSLSTGYDSTATTDSVPTRGGQYRAYTWQMFVHPGTPVGLKISARGPGDVRIAAPLMLAEFKLAIQTDVVRP</sequence>
<dbReference type="AlphaFoldDB" id="A0A0W7WSF8"/>
<name>A0A0W7WSF8_9ACTN</name>
<evidence type="ECO:0000313" key="1">
    <source>
        <dbReference type="EMBL" id="KUF13513.1"/>
    </source>
</evidence>
<gene>
    <name evidence="1" type="ORF">AT728_32960</name>
</gene>
<organism evidence="1 2">
    <name type="scientific">Streptomyces silvensis</name>
    <dbReference type="NCBI Taxonomy" id="1765722"/>
    <lineage>
        <taxon>Bacteria</taxon>
        <taxon>Bacillati</taxon>
        <taxon>Actinomycetota</taxon>
        <taxon>Actinomycetes</taxon>
        <taxon>Kitasatosporales</taxon>
        <taxon>Streptomycetaceae</taxon>
        <taxon>Streptomyces</taxon>
    </lineage>
</organism>
<comment type="caution">
    <text evidence="1">The sequence shown here is derived from an EMBL/GenBank/DDBJ whole genome shotgun (WGS) entry which is preliminary data.</text>
</comment>
<keyword evidence="2" id="KW-1185">Reference proteome</keyword>